<organism evidence="3 4">
    <name type="scientific">Leishmania tarentolae</name>
    <name type="common">Sauroleishmania tarentolae</name>
    <dbReference type="NCBI Taxonomy" id="5689"/>
    <lineage>
        <taxon>Eukaryota</taxon>
        <taxon>Discoba</taxon>
        <taxon>Euglenozoa</taxon>
        <taxon>Kinetoplastea</taxon>
        <taxon>Metakinetoplastina</taxon>
        <taxon>Trypanosomatida</taxon>
        <taxon>Trypanosomatidae</taxon>
        <taxon>Leishmaniinae</taxon>
        <taxon>Leishmania</taxon>
        <taxon>lizard Leishmania</taxon>
    </lineage>
</organism>
<dbReference type="Proteomes" id="UP000419144">
    <property type="component" value="Unassembled WGS sequence"/>
</dbReference>
<feature type="compositionally biased region" description="Low complexity" evidence="2">
    <location>
        <begin position="433"/>
        <end position="453"/>
    </location>
</feature>
<keyword evidence="4" id="KW-1185">Reference proteome</keyword>
<feature type="compositionally biased region" description="Low complexity" evidence="2">
    <location>
        <begin position="291"/>
        <end position="301"/>
    </location>
</feature>
<proteinExistence type="predicted"/>
<reference evidence="3" key="1">
    <citation type="submission" date="2019-11" db="EMBL/GenBank/DDBJ databases">
        <title>Leishmania tarentolae CDS.</title>
        <authorList>
            <person name="Goto Y."/>
            <person name="Yamagishi J."/>
        </authorList>
    </citation>
    <scope>NUCLEOTIDE SEQUENCE [LARGE SCALE GENOMIC DNA]</scope>
    <source>
        <strain evidence="3">Parrot Tar II</strain>
    </source>
</reference>
<feature type="compositionally biased region" description="Low complexity" evidence="2">
    <location>
        <begin position="107"/>
        <end position="123"/>
    </location>
</feature>
<feature type="compositionally biased region" description="Low complexity" evidence="2">
    <location>
        <begin position="237"/>
        <end position="249"/>
    </location>
</feature>
<gene>
    <name evidence="3" type="ORF">LtaPh_3335100</name>
</gene>
<feature type="coiled-coil region" evidence="1">
    <location>
        <begin position="153"/>
        <end position="201"/>
    </location>
</feature>
<comment type="caution">
    <text evidence="3">The sequence shown here is derived from an EMBL/GenBank/DDBJ whole genome shotgun (WGS) entry which is preliminary data.</text>
</comment>
<dbReference type="VEuPathDB" id="TriTrypDB:LtaPh_3335100"/>
<dbReference type="OrthoDB" id="267986at2759"/>
<feature type="compositionally biased region" description="Basic residues" evidence="2">
    <location>
        <begin position="124"/>
        <end position="136"/>
    </location>
</feature>
<feature type="region of interest" description="Disordered" evidence="2">
    <location>
        <begin position="105"/>
        <end position="147"/>
    </location>
</feature>
<sequence length="471" mass="51708">MLRTLLRFGGRVLRSPILRVGSKVGPQNRKAAARALRRKSEVEAEKQFLKLISTARLRRQRQIADATKRALAAKSDEVAETKNNARYAHHRKIATAELAAVRREVAQRAAQTKKPQAASSSVKKAAKRVKVRHAPKPSRTLQKKQAESAKRFLATLQQRLERRKARVAALVEKKAKIEEAKEKAKAKAESKAEALAKAEAAALAEQRFEETIRQRQEKRAAQVKALVEKRKKAASEAACAMESEPTSASEESELTEEIRRLMEERDAHVQAIIAEHMGAEEATDSQEHAETATPAPTAEAATSHKRKCNVKESTAALLETSDDATVPPPAPPEVPLVESKMIDEPVKKPTTPRRRGRPPSAQRRATSKELSTAAVEVPDEVLATPSEVDEAQTAEELLPSRSQQREPAASDMEELASAHEDFVLNLEKAKQRTTAPPAALVSPVPSTPPVSASDARRAWIMAENPTGLFRL</sequence>
<evidence type="ECO:0000313" key="3">
    <source>
        <dbReference type="EMBL" id="GET92082.1"/>
    </source>
</evidence>
<feature type="region of interest" description="Disordered" evidence="2">
    <location>
        <begin position="237"/>
        <end position="256"/>
    </location>
</feature>
<dbReference type="EMBL" id="BLBS01000053">
    <property type="protein sequence ID" value="GET92082.1"/>
    <property type="molecule type" value="Genomic_DNA"/>
</dbReference>
<feature type="region of interest" description="Disordered" evidence="2">
    <location>
        <begin position="277"/>
        <end position="417"/>
    </location>
</feature>
<feature type="region of interest" description="Disordered" evidence="2">
    <location>
        <begin position="429"/>
        <end position="453"/>
    </location>
</feature>
<accession>A0A640KRC8</accession>
<evidence type="ECO:0000256" key="1">
    <source>
        <dbReference type="SAM" id="Coils"/>
    </source>
</evidence>
<keyword evidence="1" id="KW-0175">Coiled coil</keyword>
<name>A0A640KRC8_LEITA</name>
<protein>
    <submittedName>
        <fullName evidence="3">Uncharacterized protein</fullName>
    </submittedName>
</protein>
<evidence type="ECO:0000256" key="2">
    <source>
        <dbReference type="SAM" id="MobiDB-lite"/>
    </source>
</evidence>
<evidence type="ECO:0000313" key="4">
    <source>
        <dbReference type="Proteomes" id="UP000419144"/>
    </source>
</evidence>
<dbReference type="AlphaFoldDB" id="A0A640KRC8"/>